<organism evidence="2 3">
    <name type="scientific">Desulfofundulus australicus DSM 11792</name>
    <dbReference type="NCBI Taxonomy" id="1121425"/>
    <lineage>
        <taxon>Bacteria</taxon>
        <taxon>Bacillati</taxon>
        <taxon>Bacillota</taxon>
        <taxon>Clostridia</taxon>
        <taxon>Eubacteriales</taxon>
        <taxon>Peptococcaceae</taxon>
        <taxon>Desulfofundulus</taxon>
    </lineage>
</organism>
<protein>
    <submittedName>
        <fullName evidence="2">Uncharacterized protein</fullName>
    </submittedName>
</protein>
<dbReference type="EMBL" id="FQUW01000036">
    <property type="protein sequence ID" value="SHF52328.1"/>
    <property type="molecule type" value="Genomic_DNA"/>
</dbReference>
<feature type="transmembrane region" description="Helical" evidence="1">
    <location>
        <begin position="16"/>
        <end position="36"/>
    </location>
</feature>
<proteinExistence type="predicted"/>
<accession>A0A1M5CC68</accession>
<evidence type="ECO:0000313" key="3">
    <source>
        <dbReference type="Proteomes" id="UP000184196"/>
    </source>
</evidence>
<name>A0A1M5CC68_9FIRM</name>
<keyword evidence="1" id="KW-0472">Membrane</keyword>
<sequence>MSGRRKSTVRFLSKHYFLLGTCCAVFYALPVIYELLLCRQGVFSNAVWYAYVIPAILLGYAFGFRGGIFNALFGTVLALTVE</sequence>
<feature type="transmembrane region" description="Helical" evidence="1">
    <location>
        <begin position="48"/>
        <end position="81"/>
    </location>
</feature>
<evidence type="ECO:0000313" key="2">
    <source>
        <dbReference type="EMBL" id="SHF52328.1"/>
    </source>
</evidence>
<keyword evidence="1" id="KW-0812">Transmembrane</keyword>
<dbReference type="RefSeq" id="WP_073166783.1">
    <property type="nucleotide sequence ID" value="NZ_FQUW01000036.1"/>
</dbReference>
<keyword evidence="3" id="KW-1185">Reference proteome</keyword>
<dbReference type="Proteomes" id="UP000184196">
    <property type="component" value="Unassembled WGS sequence"/>
</dbReference>
<reference evidence="3" key="1">
    <citation type="submission" date="2016-11" db="EMBL/GenBank/DDBJ databases">
        <authorList>
            <person name="Varghese N."/>
            <person name="Submissions S."/>
        </authorList>
    </citation>
    <scope>NUCLEOTIDE SEQUENCE [LARGE SCALE GENOMIC DNA]</scope>
    <source>
        <strain evidence="3">DSM 11792</strain>
    </source>
</reference>
<gene>
    <name evidence="2" type="ORF">SAMN02745218_02486</name>
</gene>
<keyword evidence="1" id="KW-1133">Transmembrane helix</keyword>
<evidence type="ECO:0000256" key="1">
    <source>
        <dbReference type="SAM" id="Phobius"/>
    </source>
</evidence>
<dbReference type="AlphaFoldDB" id="A0A1M5CC68"/>